<dbReference type="SUPFAM" id="SSF52799">
    <property type="entry name" value="(Phosphotyrosine protein) phosphatases II"/>
    <property type="match status" value="1"/>
</dbReference>
<dbReference type="GO" id="GO:0048364">
    <property type="term" value="P:root development"/>
    <property type="evidence" value="ECO:0007669"/>
    <property type="project" value="UniProtKB-ARBA"/>
</dbReference>
<dbReference type="InterPro" id="IPR020422">
    <property type="entry name" value="TYR_PHOSPHATASE_DUAL_dom"/>
</dbReference>
<dbReference type="SMART" id="SM00195">
    <property type="entry name" value="DSPc"/>
    <property type="match status" value="1"/>
</dbReference>
<feature type="domain" description="Tyrosine-protein phosphatase" evidence="13">
    <location>
        <begin position="71"/>
        <end position="218"/>
    </location>
</feature>
<comment type="function">
    <text evidence="12">Exhibits phosphatidylglycerophosphate phosphatase activity. Involved in root growth and columella cells organization. May possess protein phosphatase activity.</text>
</comment>
<dbReference type="EC" id="3.1.3.27" evidence="10"/>
<comment type="pathway">
    <text evidence="1">Lipid metabolism.</text>
</comment>
<dbReference type="InterPro" id="IPR000340">
    <property type="entry name" value="Dual-sp_phosphatase_cat-dom"/>
</dbReference>
<evidence type="ECO:0000256" key="5">
    <source>
        <dbReference type="ARBA" id="ARBA00022912"/>
    </source>
</evidence>
<keyword evidence="7" id="KW-0594">Phospholipid biosynthesis</keyword>
<dbReference type="GO" id="GO:0004721">
    <property type="term" value="F:phosphoprotein phosphatase activity"/>
    <property type="evidence" value="ECO:0007669"/>
    <property type="project" value="UniProtKB-KW"/>
</dbReference>
<organism evidence="15">
    <name type="scientific">Picea sitchensis</name>
    <name type="common">Sitka spruce</name>
    <name type="synonym">Pinus sitchensis</name>
    <dbReference type="NCBI Taxonomy" id="3332"/>
    <lineage>
        <taxon>Eukaryota</taxon>
        <taxon>Viridiplantae</taxon>
        <taxon>Streptophyta</taxon>
        <taxon>Embryophyta</taxon>
        <taxon>Tracheophyta</taxon>
        <taxon>Spermatophyta</taxon>
        <taxon>Pinopsida</taxon>
        <taxon>Pinidae</taxon>
        <taxon>Conifers I</taxon>
        <taxon>Pinales</taxon>
        <taxon>Pinaceae</taxon>
        <taxon>Picea</taxon>
    </lineage>
</organism>
<dbReference type="PROSITE" id="PS50054">
    <property type="entry name" value="TYR_PHOSPHATASE_DUAL"/>
    <property type="match status" value="1"/>
</dbReference>
<evidence type="ECO:0000256" key="1">
    <source>
        <dbReference type="ARBA" id="ARBA00005189"/>
    </source>
</evidence>
<dbReference type="OMA" id="CCSPEEW"/>
<evidence type="ECO:0000256" key="8">
    <source>
        <dbReference type="ARBA" id="ARBA00023264"/>
    </source>
</evidence>
<dbReference type="SMART" id="SM00404">
    <property type="entry name" value="PTPc_motif"/>
    <property type="match status" value="1"/>
</dbReference>
<evidence type="ECO:0000259" key="13">
    <source>
        <dbReference type="PROSITE" id="PS50054"/>
    </source>
</evidence>
<dbReference type="AlphaFoldDB" id="A9NUV5"/>
<evidence type="ECO:0000256" key="12">
    <source>
        <dbReference type="ARBA" id="ARBA00053902"/>
    </source>
</evidence>
<evidence type="ECO:0000313" key="15">
    <source>
        <dbReference type="EMBL" id="ABK24416.1"/>
    </source>
</evidence>
<dbReference type="PROSITE" id="PS00383">
    <property type="entry name" value="TYR_PHOSPHATASE_1"/>
    <property type="match status" value="1"/>
</dbReference>
<evidence type="ECO:0000256" key="7">
    <source>
        <dbReference type="ARBA" id="ARBA00023209"/>
    </source>
</evidence>
<evidence type="ECO:0000256" key="10">
    <source>
        <dbReference type="ARBA" id="ARBA00024224"/>
    </source>
</evidence>
<evidence type="ECO:0000256" key="9">
    <source>
        <dbReference type="ARBA" id="ARBA00024192"/>
    </source>
</evidence>
<comment type="catalytic activity">
    <reaction evidence="11">
        <text>a 1,2-diacyl-sn-glycero-3-phospho-(1'-sn-glycero-3'-phosphate) + H2O = a 1,2-diacyl-sn-glycero-3-phospho-(1'-sn-glycerol) + phosphate</text>
        <dbReference type="Rhea" id="RHEA:33751"/>
        <dbReference type="ChEBI" id="CHEBI:15377"/>
        <dbReference type="ChEBI" id="CHEBI:43474"/>
        <dbReference type="ChEBI" id="CHEBI:60110"/>
        <dbReference type="ChEBI" id="CHEBI:64716"/>
        <dbReference type="EC" id="3.1.3.27"/>
    </reaction>
    <physiologicalReaction direction="left-to-right" evidence="11">
        <dbReference type="Rhea" id="RHEA:33752"/>
    </physiologicalReaction>
</comment>
<feature type="domain" description="Tyrosine specific protein phosphatases" evidence="14">
    <location>
        <begin position="139"/>
        <end position="207"/>
    </location>
</feature>
<comment type="similarity">
    <text evidence="2">Belongs to the protein-tyrosine phosphatase family. Non-receptor class dual specificity subfamily.</text>
</comment>
<accession>A9NUV5</accession>
<evidence type="ECO:0000256" key="3">
    <source>
        <dbReference type="ARBA" id="ARBA00022516"/>
    </source>
</evidence>
<keyword evidence="5" id="KW-0904">Protein phosphatase</keyword>
<dbReference type="GO" id="GO:0008962">
    <property type="term" value="F:phosphatidylglycerophosphatase activity"/>
    <property type="evidence" value="ECO:0007669"/>
    <property type="project" value="UniProtKB-EC"/>
</dbReference>
<comment type="pathway">
    <text evidence="9">Phospholipid metabolism; phosphatidylglycerol biosynthesis; phosphatidylglycerol from CDP-diacylglycerol: step 2/2.</text>
</comment>
<dbReference type="InterPro" id="IPR000387">
    <property type="entry name" value="Tyr_Pase_dom"/>
</dbReference>
<sequence>MVGRKIEESGPKFFQCETVAGDGIECEREVGDGKVEKTAKRAFVGAGARVLFYPTLLYNVVRNKLQPEFRWWDQIDQFLLLGAVPFPKDVHRLKELGVEAVVTLNEPYETLVPTSMYQDEGIKHLVIPTRDYLFAPSFDDICQAVDFIHEHVKSGKTTYVHCKAGRGRSTTIVLCYLVEHKGMGPVDAYAYVRSKRPRVLLAASQWQAVQEYTNQRRRDINKIVASTGSSRTFNCPVSMAISQKLVTPDGRERIFSYDDSLVFVTNADLDGYKSS</sequence>
<evidence type="ECO:0000259" key="14">
    <source>
        <dbReference type="PROSITE" id="PS50056"/>
    </source>
</evidence>
<keyword evidence="4" id="KW-0378">Hydrolase</keyword>
<dbReference type="InterPro" id="IPR029021">
    <property type="entry name" value="Prot-tyrosine_phosphatase-like"/>
</dbReference>
<dbReference type="EMBL" id="EF085108">
    <property type="protein sequence ID" value="ABK24416.1"/>
    <property type="molecule type" value="mRNA"/>
</dbReference>
<dbReference type="InterPro" id="IPR016130">
    <property type="entry name" value="Tyr_Pase_AS"/>
</dbReference>
<keyword evidence="3" id="KW-0444">Lipid biosynthesis</keyword>
<name>A9NUV5_PICSI</name>
<evidence type="ECO:0000256" key="6">
    <source>
        <dbReference type="ARBA" id="ARBA00023098"/>
    </source>
</evidence>
<proteinExistence type="evidence at transcript level"/>
<dbReference type="CDD" id="cd14524">
    <property type="entry name" value="PTPMT1"/>
    <property type="match status" value="1"/>
</dbReference>
<dbReference type="PROSITE" id="PS50056">
    <property type="entry name" value="TYR_PHOSPHATASE_2"/>
    <property type="match status" value="1"/>
</dbReference>
<dbReference type="FunFam" id="3.90.190.10:FF:000051">
    <property type="entry name" value="Dual specificity phosphatase domain protein"/>
    <property type="match status" value="1"/>
</dbReference>
<reference evidence="15" key="1">
    <citation type="journal article" date="2008" name="BMC Genomics">
        <title>A conifer genomics resource of 200,000 spruce (Picea spp.) ESTs and 6,464 high-quality, sequence-finished full-length cDNAs for Sitka spruce (Picea sitchensis).</title>
        <authorList>
            <person name="Ralph S.G."/>
            <person name="Chun H.J."/>
            <person name="Kolosova N."/>
            <person name="Cooper D."/>
            <person name="Oddy C."/>
            <person name="Ritland C.E."/>
            <person name="Kirkpatrick R."/>
            <person name="Moore R."/>
            <person name="Barber S."/>
            <person name="Holt R.A."/>
            <person name="Jones S.J."/>
            <person name="Marra M.A."/>
            <person name="Douglas C.J."/>
            <person name="Ritland K."/>
            <person name="Bohlmann J."/>
        </authorList>
    </citation>
    <scope>NUCLEOTIDE SEQUENCE</scope>
    <source>
        <tissue evidence="15">Bark</tissue>
    </source>
</reference>
<evidence type="ECO:0000256" key="2">
    <source>
        <dbReference type="ARBA" id="ARBA00008601"/>
    </source>
</evidence>
<evidence type="ECO:0000256" key="11">
    <source>
        <dbReference type="ARBA" id="ARBA00050944"/>
    </source>
</evidence>
<dbReference type="InterPro" id="IPR044596">
    <property type="entry name" value="PTPMT1-like"/>
</dbReference>
<dbReference type="Pfam" id="PF00782">
    <property type="entry name" value="DSPc"/>
    <property type="match status" value="1"/>
</dbReference>
<protein>
    <recommendedName>
        <fullName evidence="10">phosphatidylglycerophosphatase</fullName>
        <ecNumber evidence="10">3.1.3.27</ecNumber>
    </recommendedName>
</protein>
<dbReference type="Gene3D" id="3.90.190.10">
    <property type="entry name" value="Protein tyrosine phosphatase superfamily"/>
    <property type="match status" value="1"/>
</dbReference>
<dbReference type="PANTHER" id="PTHR46274">
    <property type="entry name" value="PHOSPHATIDYLINOSITOL PHOSPHATASE"/>
    <property type="match status" value="1"/>
</dbReference>
<keyword evidence="6" id="KW-0443">Lipid metabolism</keyword>
<dbReference type="PANTHER" id="PTHR46274:SF6">
    <property type="entry name" value="TYR_PHOSPHATASE_2 DOMAIN-CONTAINING PROTEIN"/>
    <property type="match status" value="1"/>
</dbReference>
<evidence type="ECO:0000256" key="4">
    <source>
        <dbReference type="ARBA" id="ARBA00022801"/>
    </source>
</evidence>
<keyword evidence="8" id="KW-1208">Phospholipid metabolism</keyword>
<dbReference type="InterPro" id="IPR003595">
    <property type="entry name" value="Tyr_Pase_cat"/>
</dbReference>
<dbReference type="GO" id="GO:0008654">
    <property type="term" value="P:phospholipid biosynthetic process"/>
    <property type="evidence" value="ECO:0007669"/>
    <property type="project" value="UniProtKB-KW"/>
</dbReference>